<keyword evidence="3" id="KW-1185">Reference proteome</keyword>
<proteinExistence type="predicted"/>
<dbReference type="AlphaFoldDB" id="A0A9D3PH68"/>
<name>A0A9D3PH68_MEGAT</name>
<reference evidence="2" key="1">
    <citation type="submission" date="2021-01" db="EMBL/GenBank/DDBJ databases">
        <authorList>
            <person name="Zahm M."/>
            <person name="Roques C."/>
            <person name="Cabau C."/>
            <person name="Klopp C."/>
            <person name="Donnadieu C."/>
            <person name="Jouanno E."/>
            <person name="Lampietro C."/>
            <person name="Louis A."/>
            <person name="Herpin A."/>
            <person name="Echchiki A."/>
            <person name="Berthelot C."/>
            <person name="Parey E."/>
            <person name="Roest-Crollius H."/>
            <person name="Braasch I."/>
            <person name="Postlethwait J."/>
            <person name="Bobe J."/>
            <person name="Montfort J."/>
            <person name="Bouchez O."/>
            <person name="Begum T."/>
            <person name="Mejri S."/>
            <person name="Adams A."/>
            <person name="Chen W.-J."/>
            <person name="Guiguen Y."/>
        </authorList>
    </citation>
    <scope>NUCLEOTIDE SEQUENCE</scope>
    <source>
        <strain evidence="2">YG-15Mar2019-1</strain>
        <tissue evidence="2">Brain</tissue>
    </source>
</reference>
<keyword evidence="1" id="KW-1133">Transmembrane helix</keyword>
<sequence length="270" mass="29632">MDRMVYTSADALTIGRAILSQHGAHATVYRFTQYRGDPESKMSSHAAAAISAMITSQASHPPATVRRRISVREEPEAVRIFTKRTNKSVGILQMLFGCGIFFVSLRSLLTERSIASTVMSIAGSTLYIASGVFSCARWNCMARVKSRLIVVRATIVTSALSGLTAIICIVIYFCYLNCVGFSACSEVQVMLVILCVLSFLELAFAALTIVYAYKALYNINDLEPMSLVKDPHSQRSSGVGAPLRFQGFPVFLIYPNCTLFFNSKASDVWT</sequence>
<organism evidence="2 3">
    <name type="scientific">Megalops atlanticus</name>
    <name type="common">Tarpon</name>
    <name type="synonym">Clupea gigantea</name>
    <dbReference type="NCBI Taxonomy" id="7932"/>
    <lineage>
        <taxon>Eukaryota</taxon>
        <taxon>Metazoa</taxon>
        <taxon>Chordata</taxon>
        <taxon>Craniata</taxon>
        <taxon>Vertebrata</taxon>
        <taxon>Euteleostomi</taxon>
        <taxon>Actinopterygii</taxon>
        <taxon>Neopterygii</taxon>
        <taxon>Teleostei</taxon>
        <taxon>Elopiformes</taxon>
        <taxon>Megalopidae</taxon>
        <taxon>Megalops</taxon>
    </lineage>
</organism>
<comment type="caution">
    <text evidence="2">The sequence shown here is derived from an EMBL/GenBank/DDBJ whole genome shotgun (WGS) entry which is preliminary data.</text>
</comment>
<keyword evidence="1" id="KW-0812">Transmembrane</keyword>
<dbReference type="OrthoDB" id="8963978at2759"/>
<keyword evidence="1" id="KW-0472">Membrane</keyword>
<evidence type="ECO:0000256" key="1">
    <source>
        <dbReference type="SAM" id="Phobius"/>
    </source>
</evidence>
<dbReference type="Proteomes" id="UP001046870">
    <property type="component" value="Chromosome 21"/>
</dbReference>
<feature type="transmembrane region" description="Helical" evidence="1">
    <location>
        <begin position="114"/>
        <end position="136"/>
    </location>
</feature>
<evidence type="ECO:0000313" key="3">
    <source>
        <dbReference type="Proteomes" id="UP001046870"/>
    </source>
</evidence>
<feature type="transmembrane region" description="Helical" evidence="1">
    <location>
        <begin position="148"/>
        <end position="175"/>
    </location>
</feature>
<gene>
    <name evidence="2" type="ORF">MATL_G00232450</name>
</gene>
<evidence type="ECO:0000313" key="2">
    <source>
        <dbReference type="EMBL" id="KAG7457918.1"/>
    </source>
</evidence>
<feature type="transmembrane region" description="Helical" evidence="1">
    <location>
        <begin position="187"/>
        <end position="213"/>
    </location>
</feature>
<feature type="transmembrane region" description="Helical" evidence="1">
    <location>
        <begin position="89"/>
        <end position="108"/>
    </location>
</feature>
<protein>
    <submittedName>
        <fullName evidence="2">Uncharacterized protein</fullName>
    </submittedName>
</protein>
<accession>A0A9D3PH68</accession>
<dbReference type="EMBL" id="JAFDVH010000021">
    <property type="protein sequence ID" value="KAG7457918.1"/>
    <property type="molecule type" value="Genomic_DNA"/>
</dbReference>